<dbReference type="InterPro" id="IPR012674">
    <property type="entry name" value="Calycin"/>
</dbReference>
<dbReference type="PANTHER" id="PTHR10612:SF34">
    <property type="entry name" value="APOLIPOPROTEIN D"/>
    <property type="match status" value="1"/>
</dbReference>
<dbReference type="Gene3D" id="2.40.128.20">
    <property type="match status" value="1"/>
</dbReference>
<dbReference type="SUPFAM" id="SSF50814">
    <property type="entry name" value="Lipocalins"/>
    <property type="match status" value="1"/>
</dbReference>
<keyword evidence="4" id="KW-1185">Reference proteome</keyword>
<evidence type="ECO:0000313" key="4">
    <source>
        <dbReference type="Proteomes" id="UP000015104"/>
    </source>
</evidence>
<feature type="signal peptide" evidence="1">
    <location>
        <begin position="1"/>
        <end position="19"/>
    </location>
</feature>
<dbReference type="PRINTS" id="PR00179">
    <property type="entry name" value="LIPOCALIN"/>
</dbReference>
<dbReference type="HOGENOM" id="CLU_127873_0_0_1"/>
<feature type="chain" id="PRO_5004591364" description="Lipocalin/cytosolic fatty-acid binding domain-containing protein" evidence="1">
    <location>
        <begin position="20"/>
        <end position="171"/>
    </location>
</feature>
<dbReference type="GO" id="GO:0000302">
    <property type="term" value="P:response to reactive oxygen species"/>
    <property type="evidence" value="ECO:0007669"/>
    <property type="project" value="TreeGrafter"/>
</dbReference>
<dbReference type="InterPro" id="IPR000566">
    <property type="entry name" value="Lipocln_cytosolic_FA-bd_dom"/>
</dbReference>
<dbReference type="Pfam" id="PF00061">
    <property type="entry name" value="Lipocalin"/>
    <property type="match status" value="1"/>
</dbReference>
<gene>
    <name evidence="3" type="primary">107361123</name>
</gene>
<dbReference type="GO" id="GO:0005737">
    <property type="term" value="C:cytoplasm"/>
    <property type="evidence" value="ECO:0007669"/>
    <property type="project" value="TreeGrafter"/>
</dbReference>
<feature type="domain" description="Lipocalin/cytosolic fatty-acid binding" evidence="2">
    <location>
        <begin position="37"/>
        <end position="166"/>
    </location>
</feature>
<evidence type="ECO:0000259" key="2">
    <source>
        <dbReference type="Pfam" id="PF00061"/>
    </source>
</evidence>
<evidence type="ECO:0000313" key="3">
    <source>
        <dbReference type="EnsemblMetazoa" id="tetur06g06691.1"/>
    </source>
</evidence>
<name>T1K842_TETUR</name>
<dbReference type="KEGG" id="tut:107361123"/>
<dbReference type="GO" id="GO:0006629">
    <property type="term" value="P:lipid metabolic process"/>
    <property type="evidence" value="ECO:0007669"/>
    <property type="project" value="TreeGrafter"/>
</dbReference>
<dbReference type="Proteomes" id="UP000015104">
    <property type="component" value="Unassembled WGS sequence"/>
</dbReference>
<dbReference type="PANTHER" id="PTHR10612">
    <property type="entry name" value="APOLIPOPROTEIN D"/>
    <property type="match status" value="1"/>
</dbReference>
<dbReference type="EMBL" id="CAEY01001801">
    <property type="status" value="NOT_ANNOTATED_CDS"/>
    <property type="molecule type" value="Genomic_DNA"/>
</dbReference>
<dbReference type="AlphaFoldDB" id="T1K842"/>
<accession>T1K842</accession>
<reference evidence="4" key="1">
    <citation type="submission" date="2011-08" db="EMBL/GenBank/DDBJ databases">
        <authorList>
            <person name="Rombauts S."/>
        </authorList>
    </citation>
    <scope>NUCLEOTIDE SEQUENCE</scope>
    <source>
        <strain evidence="4">London</strain>
    </source>
</reference>
<organism evidence="3 4">
    <name type="scientific">Tetranychus urticae</name>
    <name type="common">Two-spotted spider mite</name>
    <dbReference type="NCBI Taxonomy" id="32264"/>
    <lineage>
        <taxon>Eukaryota</taxon>
        <taxon>Metazoa</taxon>
        <taxon>Ecdysozoa</taxon>
        <taxon>Arthropoda</taxon>
        <taxon>Chelicerata</taxon>
        <taxon>Arachnida</taxon>
        <taxon>Acari</taxon>
        <taxon>Acariformes</taxon>
        <taxon>Trombidiformes</taxon>
        <taxon>Prostigmata</taxon>
        <taxon>Eleutherengona</taxon>
        <taxon>Raphignathae</taxon>
        <taxon>Tetranychoidea</taxon>
        <taxon>Tetranychidae</taxon>
        <taxon>Tetranychus</taxon>
    </lineage>
</organism>
<dbReference type="EnsemblMetazoa" id="tetur06g06691.1">
    <property type="protein sequence ID" value="tetur06g06691.1"/>
    <property type="gene ID" value="tetur06g06691"/>
</dbReference>
<reference evidence="3" key="2">
    <citation type="submission" date="2015-06" db="UniProtKB">
        <authorList>
            <consortium name="EnsemblMetazoa"/>
        </authorList>
    </citation>
    <scope>IDENTIFICATION</scope>
</reference>
<sequence>MKMIATLFVVFAVAASALGECPVPPTVPGADIGKIAGRWYETTDAFSHNSTFITFDFTPREDGDFNLTIHAPFSKHDEYVLAKRTDNQNVLNFIDVYHKTRYQVTFNIADTDYDNYLVAYTCLVYSSHSALDLPMILSRTKTMSAEKYAKLSDLVDNEIGVSRDKIEPVIH</sequence>
<protein>
    <recommendedName>
        <fullName evidence="2">Lipocalin/cytosolic fatty-acid binding domain-containing protein</fullName>
    </recommendedName>
</protein>
<evidence type="ECO:0000256" key="1">
    <source>
        <dbReference type="SAM" id="SignalP"/>
    </source>
</evidence>
<dbReference type="eggNOG" id="ENOG502SZN5">
    <property type="taxonomic scope" value="Eukaryota"/>
</dbReference>
<keyword evidence="1" id="KW-0732">Signal</keyword>
<proteinExistence type="predicted"/>
<dbReference type="OrthoDB" id="6500128at2759"/>